<dbReference type="Proteomes" id="UP000003763">
    <property type="component" value="Unassembled WGS sequence"/>
</dbReference>
<evidence type="ECO:0000313" key="1">
    <source>
        <dbReference type="EMBL" id="EHE95135.1"/>
    </source>
</evidence>
<protein>
    <submittedName>
        <fullName evidence="1">Uncharacterized protein</fullName>
    </submittedName>
</protein>
<sequence>MRYIDRFDVLVESKEVPSIRISQLPGNLKDKVLDLSNNSERYLETYSGYEMRPDETPDAD</sequence>
<name>G5HTT5_9FIRM</name>
<proteinExistence type="predicted"/>
<dbReference type="HOGENOM" id="CLU_2933102_0_0_9"/>
<gene>
    <name evidence="1" type="ORF">HMPREF9469_05997</name>
</gene>
<dbReference type="PATRIC" id="fig|742733.3.peg.6157"/>
<dbReference type="EMBL" id="ADLJ01000057">
    <property type="protein sequence ID" value="EHE95135.1"/>
    <property type="molecule type" value="Genomic_DNA"/>
</dbReference>
<reference evidence="1 2" key="1">
    <citation type="submission" date="2011-08" db="EMBL/GenBank/DDBJ databases">
        <title>The Genome Sequence of Clostridium citroniae WAL-17108.</title>
        <authorList>
            <consortium name="The Broad Institute Genome Sequencing Platform"/>
            <person name="Earl A."/>
            <person name="Ward D."/>
            <person name="Feldgarden M."/>
            <person name="Gevers D."/>
            <person name="Finegold S.M."/>
            <person name="Summanen P.H."/>
            <person name="Molitoris D.R."/>
            <person name="Vaisanen M.L."/>
            <person name="Daigneault M."/>
            <person name="Allen-Vercoe E."/>
            <person name="Young S.K."/>
            <person name="Zeng Q."/>
            <person name="Gargeya S."/>
            <person name="Fitzgerald M."/>
            <person name="Haas B."/>
            <person name="Abouelleil A."/>
            <person name="Alvarado L."/>
            <person name="Arachchi H.M."/>
            <person name="Berlin A."/>
            <person name="Brown A."/>
            <person name="Chapman S.B."/>
            <person name="Chen Z."/>
            <person name="Dunbar C."/>
            <person name="Freedman E."/>
            <person name="Gearin G."/>
            <person name="Gellesch M."/>
            <person name="Goldberg J."/>
            <person name="Griggs A."/>
            <person name="Gujja S."/>
            <person name="Heiman D."/>
            <person name="Howarth C."/>
            <person name="Larson L."/>
            <person name="Lui A."/>
            <person name="MacDonald P.J.P."/>
            <person name="Montmayeur A."/>
            <person name="Murphy C."/>
            <person name="Neiman D."/>
            <person name="Pearson M."/>
            <person name="Priest M."/>
            <person name="Roberts A."/>
            <person name="Saif S."/>
            <person name="Shea T."/>
            <person name="Shenoy N."/>
            <person name="Sisk P."/>
            <person name="Stolte C."/>
            <person name="Sykes S."/>
            <person name="Wortman J."/>
            <person name="Nusbaum C."/>
            <person name="Birren B."/>
        </authorList>
    </citation>
    <scope>NUCLEOTIDE SEQUENCE [LARGE SCALE GENOMIC DNA]</scope>
    <source>
        <strain evidence="1 2">WAL-17108</strain>
    </source>
</reference>
<comment type="caution">
    <text evidence="1">The sequence shown here is derived from an EMBL/GenBank/DDBJ whole genome shotgun (WGS) entry which is preliminary data.</text>
</comment>
<organism evidence="1 2">
    <name type="scientific">[Clostridium] citroniae WAL-17108</name>
    <dbReference type="NCBI Taxonomy" id="742733"/>
    <lineage>
        <taxon>Bacteria</taxon>
        <taxon>Bacillati</taxon>
        <taxon>Bacillota</taxon>
        <taxon>Clostridia</taxon>
        <taxon>Lachnospirales</taxon>
        <taxon>Lachnospiraceae</taxon>
        <taxon>Enterocloster</taxon>
    </lineage>
</organism>
<dbReference type="AlphaFoldDB" id="G5HTT5"/>
<accession>G5HTT5</accession>
<evidence type="ECO:0000313" key="2">
    <source>
        <dbReference type="Proteomes" id="UP000003763"/>
    </source>
</evidence>